<comment type="caution">
    <text evidence="2">The sequence shown here is derived from an EMBL/GenBank/DDBJ whole genome shotgun (WGS) entry which is preliminary data.</text>
</comment>
<dbReference type="InterPro" id="IPR006311">
    <property type="entry name" value="TAT_signal"/>
</dbReference>
<dbReference type="PANTHER" id="PTHR30290">
    <property type="entry name" value="PERIPLASMIC BINDING COMPONENT OF ABC TRANSPORTER"/>
    <property type="match status" value="1"/>
</dbReference>
<accession>A0ABV7YHT5</accession>
<organism evidence="2 3">
    <name type="scientific">Tenggerimyces flavus</name>
    <dbReference type="NCBI Taxonomy" id="1708749"/>
    <lineage>
        <taxon>Bacteria</taxon>
        <taxon>Bacillati</taxon>
        <taxon>Actinomycetota</taxon>
        <taxon>Actinomycetes</taxon>
        <taxon>Propionibacteriales</taxon>
        <taxon>Nocardioidaceae</taxon>
        <taxon>Tenggerimyces</taxon>
    </lineage>
</organism>
<feature type="domain" description="Solute-binding protein family 5" evidence="1">
    <location>
        <begin position="90"/>
        <end position="474"/>
    </location>
</feature>
<sequence>MPSKTALTRRRVLELLGAGAAGSVLLAACGQSKQAQESKVAEFHGGTDYVVPPKGHFNLLTGVTDGILSDSYFVDLVIAPSAMYKWKEREWVPMLAEKWNLDKAANTFTLTLKQGLKWSDGKPITSKDVLTTFWCLRVMRNVSWDYLEKVEAPDEQTVVFTMKRPSTVLERYVLRQQIVSDASYGTFAKQAEELFGGGGDLDSPEGKKLNTDLQAFRPEKAIASGAFDYDYKSITNAQLTFVKNETGYGADKVAFDKVVVFNGETADITPVVLSKDVDYATHGFPPATEKQLGSKGFRIIRPPVYSGPALLFNLDKVAEFKDLRVRQALAYAIDRTENGEVSLGESGKGVKFMAGFSDNLVPEWLSAEEQGKLATYDHDPDRAAALLTSAGWKKSGKTWQKPDGKPATYELIFPGEYVDWAAAGTNVGQQLTAFGIAIEPRGVNHIQQPIDVDKGNFQLAIQGWGTSSHPHPHFAFVQDLFTHNIPTAANNGGRGMGFELAQTTEALGKVDLEKVVLEAGEGLDEAQQKKNVTTASIAFNELLPMLPLFERYGNNPALEGVRVDKWPADGDPLLMNSPYADNFTIMLMYSGELKPVATSG</sequence>
<name>A0ABV7YHT5_9ACTN</name>
<dbReference type="Gene3D" id="3.10.105.10">
    <property type="entry name" value="Dipeptide-binding Protein, Domain 3"/>
    <property type="match status" value="1"/>
</dbReference>
<dbReference type="EMBL" id="JBHRZH010000020">
    <property type="protein sequence ID" value="MFC3763643.1"/>
    <property type="molecule type" value="Genomic_DNA"/>
</dbReference>
<dbReference type="InterPro" id="IPR000914">
    <property type="entry name" value="SBP_5_dom"/>
</dbReference>
<dbReference type="RefSeq" id="WP_205118519.1">
    <property type="nucleotide sequence ID" value="NZ_JAFBCM010000001.1"/>
</dbReference>
<dbReference type="SUPFAM" id="SSF53850">
    <property type="entry name" value="Periplasmic binding protein-like II"/>
    <property type="match status" value="1"/>
</dbReference>
<dbReference type="InterPro" id="IPR039424">
    <property type="entry name" value="SBP_5"/>
</dbReference>
<dbReference type="Gene3D" id="3.40.190.10">
    <property type="entry name" value="Periplasmic binding protein-like II"/>
    <property type="match status" value="1"/>
</dbReference>
<protein>
    <submittedName>
        <fullName evidence="2">ABC transporter substrate-binding protein</fullName>
    </submittedName>
</protein>
<reference evidence="3" key="1">
    <citation type="journal article" date="2019" name="Int. J. Syst. Evol. Microbiol.">
        <title>The Global Catalogue of Microorganisms (GCM) 10K type strain sequencing project: providing services to taxonomists for standard genome sequencing and annotation.</title>
        <authorList>
            <consortium name="The Broad Institute Genomics Platform"/>
            <consortium name="The Broad Institute Genome Sequencing Center for Infectious Disease"/>
            <person name="Wu L."/>
            <person name="Ma J."/>
        </authorList>
    </citation>
    <scope>NUCLEOTIDE SEQUENCE [LARGE SCALE GENOMIC DNA]</scope>
    <source>
        <strain evidence="3">CGMCC 4.7241</strain>
    </source>
</reference>
<keyword evidence="3" id="KW-1185">Reference proteome</keyword>
<dbReference type="PROSITE" id="PS51318">
    <property type="entry name" value="TAT"/>
    <property type="match status" value="1"/>
</dbReference>
<evidence type="ECO:0000313" key="3">
    <source>
        <dbReference type="Proteomes" id="UP001595699"/>
    </source>
</evidence>
<dbReference type="Pfam" id="PF00496">
    <property type="entry name" value="SBP_bac_5"/>
    <property type="match status" value="1"/>
</dbReference>
<evidence type="ECO:0000259" key="1">
    <source>
        <dbReference type="Pfam" id="PF00496"/>
    </source>
</evidence>
<dbReference type="Proteomes" id="UP001595699">
    <property type="component" value="Unassembled WGS sequence"/>
</dbReference>
<proteinExistence type="predicted"/>
<gene>
    <name evidence="2" type="ORF">ACFOUW_22590</name>
</gene>
<evidence type="ECO:0000313" key="2">
    <source>
        <dbReference type="EMBL" id="MFC3763643.1"/>
    </source>
</evidence>
<dbReference type="PROSITE" id="PS51257">
    <property type="entry name" value="PROKAR_LIPOPROTEIN"/>
    <property type="match status" value="1"/>
</dbReference>